<dbReference type="STRING" id="1127699.HMPREF9151_01235"/>
<gene>
    <name evidence="2" type="ORF">HMPREF9151_01235</name>
</gene>
<dbReference type="PATRIC" id="fig|1127699.3.peg.1143"/>
<dbReference type="HOGENOM" id="CLU_3203655_0_0_10"/>
<accession>L1NAK4</accession>
<organism evidence="2 3">
    <name type="scientific">Hoylesella saccharolytica F0055</name>
    <dbReference type="NCBI Taxonomy" id="1127699"/>
    <lineage>
        <taxon>Bacteria</taxon>
        <taxon>Pseudomonadati</taxon>
        <taxon>Bacteroidota</taxon>
        <taxon>Bacteroidia</taxon>
        <taxon>Bacteroidales</taxon>
        <taxon>Prevotellaceae</taxon>
        <taxon>Hoylesella</taxon>
    </lineage>
</organism>
<keyword evidence="1" id="KW-0812">Transmembrane</keyword>
<name>L1NAK4_9BACT</name>
<evidence type="ECO:0000313" key="3">
    <source>
        <dbReference type="Proteomes" id="UP000010433"/>
    </source>
</evidence>
<evidence type="ECO:0000313" key="2">
    <source>
        <dbReference type="EMBL" id="EKY00554.1"/>
    </source>
</evidence>
<keyword evidence="3" id="KW-1185">Reference proteome</keyword>
<proteinExistence type="predicted"/>
<protein>
    <submittedName>
        <fullName evidence="2">Uncharacterized protein</fullName>
    </submittedName>
</protein>
<sequence>MAEMPSTWYSYKFDIPNNGSGIGLLVAECAFLAILQHFFYCYIPF</sequence>
<keyword evidence="1" id="KW-0472">Membrane</keyword>
<dbReference type="AlphaFoldDB" id="L1NAK4"/>
<dbReference type="EMBL" id="AMEP01000085">
    <property type="protein sequence ID" value="EKY00554.1"/>
    <property type="molecule type" value="Genomic_DNA"/>
</dbReference>
<feature type="transmembrane region" description="Helical" evidence="1">
    <location>
        <begin position="20"/>
        <end position="43"/>
    </location>
</feature>
<reference evidence="2 3" key="1">
    <citation type="submission" date="2012-05" db="EMBL/GenBank/DDBJ databases">
        <authorList>
            <person name="Weinstock G."/>
            <person name="Sodergren E."/>
            <person name="Lobos E.A."/>
            <person name="Fulton L."/>
            <person name="Fulton R."/>
            <person name="Courtney L."/>
            <person name="Fronick C."/>
            <person name="O'Laughlin M."/>
            <person name="Godfrey J."/>
            <person name="Wilson R.M."/>
            <person name="Miner T."/>
            <person name="Farmer C."/>
            <person name="Delehaunty K."/>
            <person name="Cordes M."/>
            <person name="Minx P."/>
            <person name="Tomlinson C."/>
            <person name="Chen J."/>
            <person name="Wollam A."/>
            <person name="Pepin K.H."/>
            <person name="Bhonagiri V."/>
            <person name="Zhang X."/>
            <person name="Suruliraj S."/>
            <person name="Warren W."/>
            <person name="Mitreva M."/>
            <person name="Mardis E.R."/>
            <person name="Wilson R.K."/>
        </authorList>
    </citation>
    <scope>NUCLEOTIDE SEQUENCE [LARGE SCALE GENOMIC DNA]</scope>
    <source>
        <strain evidence="2 3">F0055</strain>
    </source>
</reference>
<keyword evidence="1" id="KW-1133">Transmembrane helix</keyword>
<comment type="caution">
    <text evidence="2">The sequence shown here is derived from an EMBL/GenBank/DDBJ whole genome shotgun (WGS) entry which is preliminary data.</text>
</comment>
<evidence type="ECO:0000256" key="1">
    <source>
        <dbReference type="SAM" id="Phobius"/>
    </source>
</evidence>
<dbReference type="Proteomes" id="UP000010433">
    <property type="component" value="Unassembled WGS sequence"/>
</dbReference>